<dbReference type="AlphaFoldDB" id="A0A8T0I2B5"/>
<keyword evidence="2" id="KW-0812">Transmembrane</keyword>
<evidence type="ECO:0000313" key="4">
    <source>
        <dbReference type="Proteomes" id="UP000822688"/>
    </source>
</evidence>
<sequence>MSTARLATWEHDSNVSVGDLEAQLDDQELEALVERAGEAPSNSEDPKVKAFQGRDQKRRGLLNDLSKTPEERAQEVARTVFPQPYYELKNLLWIEKNELHKKALEDWERKGKLLTAKVERKKKRSGNLRNEVYQLIGFFSVFQGVVLTAVSQSNLLHCNNLWCPIVLSGLASIVTLAGVRQKLDTISALDKTILAEEASLRVIVARETYLRRLGKKFRFIEHCEDGLVNLELESKSKEENWFTYLAKIIYPDKYTFLVQLTLVLFMVAFALSHWRILCHSDPAPYSGKTK</sequence>
<feature type="transmembrane region" description="Helical" evidence="2">
    <location>
        <begin position="254"/>
        <end position="274"/>
    </location>
</feature>
<organism evidence="3 4">
    <name type="scientific">Ceratodon purpureus</name>
    <name type="common">Fire moss</name>
    <name type="synonym">Dicranum purpureum</name>
    <dbReference type="NCBI Taxonomy" id="3225"/>
    <lineage>
        <taxon>Eukaryota</taxon>
        <taxon>Viridiplantae</taxon>
        <taxon>Streptophyta</taxon>
        <taxon>Embryophyta</taxon>
        <taxon>Bryophyta</taxon>
        <taxon>Bryophytina</taxon>
        <taxon>Bryopsida</taxon>
        <taxon>Dicranidae</taxon>
        <taxon>Pseudoditrichales</taxon>
        <taxon>Ditrichaceae</taxon>
        <taxon>Ceratodon</taxon>
    </lineage>
</organism>
<comment type="caution">
    <text evidence="3">The sequence shown here is derived from an EMBL/GenBank/DDBJ whole genome shotgun (WGS) entry which is preliminary data.</text>
</comment>
<dbReference type="PANTHER" id="PTHR33287">
    <property type="entry name" value="OS03G0453550 PROTEIN"/>
    <property type="match status" value="1"/>
</dbReference>
<reference evidence="3" key="1">
    <citation type="submission" date="2020-06" db="EMBL/GenBank/DDBJ databases">
        <title>WGS assembly of Ceratodon purpureus strain R40.</title>
        <authorList>
            <person name="Carey S.B."/>
            <person name="Jenkins J."/>
            <person name="Shu S."/>
            <person name="Lovell J.T."/>
            <person name="Sreedasyam A."/>
            <person name="Maumus F."/>
            <person name="Tiley G.P."/>
            <person name="Fernandez-Pozo N."/>
            <person name="Barry K."/>
            <person name="Chen C."/>
            <person name="Wang M."/>
            <person name="Lipzen A."/>
            <person name="Daum C."/>
            <person name="Saski C.A."/>
            <person name="Payton A.C."/>
            <person name="Mcbreen J.C."/>
            <person name="Conrad R.E."/>
            <person name="Kollar L.M."/>
            <person name="Olsson S."/>
            <person name="Huttunen S."/>
            <person name="Landis J.B."/>
            <person name="Wickett N.J."/>
            <person name="Johnson M.G."/>
            <person name="Rensing S.A."/>
            <person name="Grimwood J."/>
            <person name="Schmutz J."/>
            <person name="Mcdaniel S.F."/>
        </authorList>
    </citation>
    <scope>NUCLEOTIDE SEQUENCE</scope>
    <source>
        <strain evidence="3">R40</strain>
    </source>
</reference>
<dbReference type="PANTHER" id="PTHR33287:SF11">
    <property type="entry name" value="OS03G0778400 PROTEIN"/>
    <property type="match status" value="1"/>
</dbReference>
<feature type="transmembrane region" description="Helical" evidence="2">
    <location>
        <begin position="132"/>
        <end position="153"/>
    </location>
</feature>
<feature type="compositionally biased region" description="Basic and acidic residues" evidence="1">
    <location>
        <begin position="44"/>
        <end position="54"/>
    </location>
</feature>
<keyword evidence="2" id="KW-0472">Membrane</keyword>
<name>A0A8T0I2B5_CERPU</name>
<accession>A0A8T0I2B5</accession>
<keyword evidence="2" id="KW-1133">Transmembrane helix</keyword>
<evidence type="ECO:0000256" key="2">
    <source>
        <dbReference type="SAM" id="Phobius"/>
    </source>
</evidence>
<evidence type="ECO:0000256" key="1">
    <source>
        <dbReference type="SAM" id="MobiDB-lite"/>
    </source>
</evidence>
<gene>
    <name evidence="3" type="ORF">KC19_5G166400</name>
</gene>
<dbReference type="EMBL" id="CM026425">
    <property type="protein sequence ID" value="KAG0577582.1"/>
    <property type="molecule type" value="Genomic_DNA"/>
</dbReference>
<feature type="region of interest" description="Disordered" evidence="1">
    <location>
        <begin position="34"/>
        <end position="54"/>
    </location>
</feature>
<evidence type="ECO:0000313" key="3">
    <source>
        <dbReference type="EMBL" id="KAG0577582.1"/>
    </source>
</evidence>
<proteinExistence type="predicted"/>
<protein>
    <submittedName>
        <fullName evidence="3">Uncharacterized protein</fullName>
    </submittedName>
</protein>
<keyword evidence="4" id="KW-1185">Reference proteome</keyword>
<dbReference type="Proteomes" id="UP000822688">
    <property type="component" value="Chromosome 5"/>
</dbReference>
<feature type="transmembrane region" description="Helical" evidence="2">
    <location>
        <begin position="159"/>
        <end position="179"/>
    </location>
</feature>